<sequence>MEEAKTPISDFRMFSNEQVPKSKNKKVEALRKTASTSFAHLIKQVLVEVLKDKSINEKEIFIMVKEERYTKMTPLFDHLAEGTLPAESKKAQAIKIKSRQYVVIGSVLYRRSFLKPWLRCVRPLQVKYVVRVIHELSCRVHYRPRYVVAKAIRSGYYWSTMHKDARSIIQKCDDC</sequence>
<keyword evidence="1" id="KW-0548">Nucleotidyltransferase</keyword>
<dbReference type="PANTHER" id="PTHR48475:SF2">
    <property type="entry name" value="RIBONUCLEASE H"/>
    <property type="match status" value="1"/>
</dbReference>
<comment type="caution">
    <text evidence="1">The sequence shown here is derived from an EMBL/GenBank/DDBJ whole genome shotgun (WGS) entry which is preliminary data.</text>
</comment>
<name>A0A699SFF4_TANCI</name>
<accession>A0A699SFF4</accession>
<keyword evidence="1" id="KW-0695">RNA-directed DNA polymerase</keyword>
<evidence type="ECO:0000313" key="1">
    <source>
        <dbReference type="EMBL" id="GFC96272.1"/>
    </source>
</evidence>
<gene>
    <name evidence="1" type="ORF">Tci_868242</name>
</gene>
<dbReference type="AlphaFoldDB" id="A0A699SFF4"/>
<proteinExistence type="predicted"/>
<dbReference type="EMBL" id="BKCJ011159184">
    <property type="protein sequence ID" value="GFC96272.1"/>
    <property type="molecule type" value="Genomic_DNA"/>
</dbReference>
<keyword evidence="1" id="KW-0808">Transferase</keyword>
<dbReference type="Gene3D" id="1.10.340.70">
    <property type="match status" value="1"/>
</dbReference>
<dbReference type="PANTHER" id="PTHR48475">
    <property type="entry name" value="RIBONUCLEASE H"/>
    <property type="match status" value="1"/>
</dbReference>
<dbReference type="GO" id="GO:0003964">
    <property type="term" value="F:RNA-directed DNA polymerase activity"/>
    <property type="evidence" value="ECO:0007669"/>
    <property type="project" value="UniProtKB-KW"/>
</dbReference>
<protein>
    <submittedName>
        <fullName evidence="1">Reverse transcriptase domain-containing protein</fullName>
    </submittedName>
</protein>
<reference evidence="1" key="1">
    <citation type="journal article" date="2019" name="Sci. Rep.">
        <title>Draft genome of Tanacetum cinerariifolium, the natural source of mosquito coil.</title>
        <authorList>
            <person name="Yamashiro T."/>
            <person name="Shiraishi A."/>
            <person name="Satake H."/>
            <person name="Nakayama K."/>
        </authorList>
    </citation>
    <scope>NUCLEOTIDE SEQUENCE</scope>
</reference>
<organism evidence="1">
    <name type="scientific">Tanacetum cinerariifolium</name>
    <name type="common">Dalmatian daisy</name>
    <name type="synonym">Chrysanthemum cinerariifolium</name>
    <dbReference type="NCBI Taxonomy" id="118510"/>
    <lineage>
        <taxon>Eukaryota</taxon>
        <taxon>Viridiplantae</taxon>
        <taxon>Streptophyta</taxon>
        <taxon>Embryophyta</taxon>
        <taxon>Tracheophyta</taxon>
        <taxon>Spermatophyta</taxon>
        <taxon>Magnoliopsida</taxon>
        <taxon>eudicotyledons</taxon>
        <taxon>Gunneridae</taxon>
        <taxon>Pentapetalae</taxon>
        <taxon>asterids</taxon>
        <taxon>campanulids</taxon>
        <taxon>Asterales</taxon>
        <taxon>Asteraceae</taxon>
        <taxon>Asteroideae</taxon>
        <taxon>Anthemideae</taxon>
        <taxon>Anthemidinae</taxon>
        <taxon>Tanacetum</taxon>
    </lineage>
</organism>